<feature type="domain" description="Reverse transcriptase" evidence="1">
    <location>
        <begin position="1"/>
        <end position="137"/>
    </location>
</feature>
<dbReference type="Pfam" id="PF00078">
    <property type="entry name" value="RVT_1"/>
    <property type="match status" value="1"/>
</dbReference>
<accession>A0AAV3PV15</accession>
<dbReference type="InterPro" id="IPR043502">
    <property type="entry name" value="DNA/RNA_pol_sf"/>
</dbReference>
<protein>
    <recommendedName>
        <fullName evidence="1">Reverse transcriptase domain-containing protein</fullName>
    </recommendedName>
</protein>
<keyword evidence="3" id="KW-1185">Reference proteome</keyword>
<dbReference type="EMBL" id="BAABME010002543">
    <property type="protein sequence ID" value="GAA0155100.1"/>
    <property type="molecule type" value="Genomic_DNA"/>
</dbReference>
<sequence>MTHFRPISLCNRTNQPLFLNDNILVAHEINHTIKHKRKGKDGWASLKLDMSKAYDRVEWRFIDRVICALGFPDKIVSLVLSCVTTVTYSFILNGKQFGFLMPHRGIRQGDALSPYLFLFCAEALSYLINKEEHNGRI</sequence>
<name>A0AAV3PV15_LITER</name>
<dbReference type="SUPFAM" id="SSF56672">
    <property type="entry name" value="DNA/RNA polymerases"/>
    <property type="match status" value="1"/>
</dbReference>
<reference evidence="2 3" key="1">
    <citation type="submission" date="2024-01" db="EMBL/GenBank/DDBJ databases">
        <title>The complete chloroplast genome sequence of Lithospermum erythrorhizon: insights into the phylogenetic relationship among Boraginaceae species and the maternal lineages of purple gromwells.</title>
        <authorList>
            <person name="Okada T."/>
            <person name="Watanabe K."/>
        </authorList>
    </citation>
    <scope>NUCLEOTIDE SEQUENCE [LARGE SCALE GENOMIC DNA]</scope>
</reference>
<gene>
    <name evidence="2" type="ORF">LIER_12911</name>
</gene>
<dbReference type="AlphaFoldDB" id="A0AAV3PV15"/>
<evidence type="ECO:0000313" key="3">
    <source>
        <dbReference type="Proteomes" id="UP001454036"/>
    </source>
</evidence>
<dbReference type="InterPro" id="IPR000477">
    <property type="entry name" value="RT_dom"/>
</dbReference>
<evidence type="ECO:0000313" key="2">
    <source>
        <dbReference type="EMBL" id="GAA0155100.1"/>
    </source>
</evidence>
<dbReference type="Proteomes" id="UP001454036">
    <property type="component" value="Unassembled WGS sequence"/>
</dbReference>
<dbReference type="InterPro" id="IPR052343">
    <property type="entry name" value="Retrotransposon-Effector_Assoc"/>
</dbReference>
<proteinExistence type="predicted"/>
<organism evidence="2 3">
    <name type="scientific">Lithospermum erythrorhizon</name>
    <name type="common">Purple gromwell</name>
    <name type="synonym">Lithospermum officinale var. erythrorhizon</name>
    <dbReference type="NCBI Taxonomy" id="34254"/>
    <lineage>
        <taxon>Eukaryota</taxon>
        <taxon>Viridiplantae</taxon>
        <taxon>Streptophyta</taxon>
        <taxon>Embryophyta</taxon>
        <taxon>Tracheophyta</taxon>
        <taxon>Spermatophyta</taxon>
        <taxon>Magnoliopsida</taxon>
        <taxon>eudicotyledons</taxon>
        <taxon>Gunneridae</taxon>
        <taxon>Pentapetalae</taxon>
        <taxon>asterids</taxon>
        <taxon>lamiids</taxon>
        <taxon>Boraginales</taxon>
        <taxon>Boraginaceae</taxon>
        <taxon>Boraginoideae</taxon>
        <taxon>Lithospermeae</taxon>
        <taxon>Lithospermum</taxon>
    </lineage>
</organism>
<dbReference type="PROSITE" id="PS50878">
    <property type="entry name" value="RT_POL"/>
    <property type="match status" value="1"/>
</dbReference>
<dbReference type="PANTHER" id="PTHR46890:SF48">
    <property type="entry name" value="RNA-DIRECTED DNA POLYMERASE"/>
    <property type="match status" value="1"/>
</dbReference>
<dbReference type="PANTHER" id="PTHR46890">
    <property type="entry name" value="NON-LTR RETROLELEMENT REVERSE TRANSCRIPTASE-LIKE PROTEIN-RELATED"/>
    <property type="match status" value="1"/>
</dbReference>
<comment type="caution">
    <text evidence="2">The sequence shown here is derived from an EMBL/GenBank/DDBJ whole genome shotgun (WGS) entry which is preliminary data.</text>
</comment>
<evidence type="ECO:0000259" key="1">
    <source>
        <dbReference type="PROSITE" id="PS50878"/>
    </source>
</evidence>